<organism evidence="7 8">
    <name type="scientific">Chitinophaga terrae</name>
    <name type="common">ex Kim and Jung 2007</name>
    <dbReference type="NCBI Taxonomy" id="408074"/>
    <lineage>
        <taxon>Bacteria</taxon>
        <taxon>Pseudomonadati</taxon>
        <taxon>Bacteroidota</taxon>
        <taxon>Chitinophagia</taxon>
        <taxon>Chitinophagales</taxon>
        <taxon>Chitinophagaceae</taxon>
        <taxon>Chitinophaga</taxon>
    </lineage>
</organism>
<evidence type="ECO:0000313" key="7">
    <source>
        <dbReference type="EMBL" id="SDZ94509.1"/>
    </source>
</evidence>
<dbReference type="Gene3D" id="1.10.10.10">
    <property type="entry name" value="Winged helix-like DNA-binding domain superfamily/Winged helix DNA-binding domain"/>
    <property type="match status" value="1"/>
</dbReference>
<dbReference type="SUPFAM" id="SSF88659">
    <property type="entry name" value="Sigma3 and sigma4 domains of RNA polymerase sigma factors"/>
    <property type="match status" value="1"/>
</dbReference>
<dbReference type="Gene3D" id="1.10.1740.10">
    <property type="match status" value="1"/>
</dbReference>
<feature type="domain" description="RNA polymerase sigma factor 70 region 4 type 2" evidence="6">
    <location>
        <begin position="100"/>
        <end position="150"/>
    </location>
</feature>
<dbReference type="NCBIfam" id="TIGR02937">
    <property type="entry name" value="sigma70-ECF"/>
    <property type="match status" value="1"/>
</dbReference>
<keyword evidence="8" id="KW-1185">Reference proteome</keyword>
<reference evidence="8" key="1">
    <citation type="submission" date="2016-10" db="EMBL/GenBank/DDBJ databases">
        <authorList>
            <person name="Varghese N."/>
            <person name="Submissions S."/>
        </authorList>
    </citation>
    <scope>NUCLEOTIDE SEQUENCE [LARGE SCALE GENOMIC DNA]</scope>
    <source>
        <strain evidence="8">DSM 23920</strain>
    </source>
</reference>
<comment type="similarity">
    <text evidence="1">Belongs to the sigma-70 factor family. ECF subfamily.</text>
</comment>
<keyword evidence="3" id="KW-0731">Sigma factor</keyword>
<protein>
    <submittedName>
        <fullName evidence="7">RNA polymerase sigma-70 factor, ECF subfamily</fullName>
    </submittedName>
</protein>
<evidence type="ECO:0000256" key="1">
    <source>
        <dbReference type="ARBA" id="ARBA00010641"/>
    </source>
</evidence>
<dbReference type="InterPro" id="IPR036388">
    <property type="entry name" value="WH-like_DNA-bd_sf"/>
</dbReference>
<dbReference type="CDD" id="cd06171">
    <property type="entry name" value="Sigma70_r4"/>
    <property type="match status" value="1"/>
</dbReference>
<dbReference type="GO" id="GO:0016987">
    <property type="term" value="F:sigma factor activity"/>
    <property type="evidence" value="ECO:0007669"/>
    <property type="project" value="UniProtKB-KW"/>
</dbReference>
<dbReference type="InterPro" id="IPR013249">
    <property type="entry name" value="RNA_pol_sigma70_r4_t2"/>
</dbReference>
<dbReference type="PANTHER" id="PTHR43133:SF45">
    <property type="entry name" value="RNA POLYMERASE ECF-TYPE SIGMA FACTOR"/>
    <property type="match status" value="1"/>
</dbReference>
<dbReference type="RefSeq" id="WP_089758163.1">
    <property type="nucleotide sequence ID" value="NZ_BKAT01000012.1"/>
</dbReference>
<name>A0A1H3X513_9BACT</name>
<feature type="domain" description="RNA polymerase sigma-70 region 2" evidence="5">
    <location>
        <begin position="9"/>
        <end position="75"/>
    </location>
</feature>
<dbReference type="EMBL" id="FNRL01000001">
    <property type="protein sequence ID" value="SDZ94509.1"/>
    <property type="molecule type" value="Genomic_DNA"/>
</dbReference>
<dbReference type="STRING" id="408074.SAMN05660909_00274"/>
<dbReference type="Pfam" id="PF04542">
    <property type="entry name" value="Sigma70_r2"/>
    <property type="match status" value="1"/>
</dbReference>
<dbReference type="OrthoDB" id="9780326at2"/>
<evidence type="ECO:0000256" key="2">
    <source>
        <dbReference type="ARBA" id="ARBA00023015"/>
    </source>
</evidence>
<accession>A0A1H3X513</accession>
<evidence type="ECO:0000259" key="6">
    <source>
        <dbReference type="Pfam" id="PF08281"/>
    </source>
</evidence>
<dbReference type="InterPro" id="IPR013324">
    <property type="entry name" value="RNA_pol_sigma_r3/r4-like"/>
</dbReference>
<dbReference type="InterPro" id="IPR013325">
    <property type="entry name" value="RNA_pol_sigma_r2"/>
</dbReference>
<evidence type="ECO:0000313" key="8">
    <source>
        <dbReference type="Proteomes" id="UP000199656"/>
    </source>
</evidence>
<keyword evidence="4" id="KW-0804">Transcription</keyword>
<dbReference type="AlphaFoldDB" id="A0A1H3X513"/>
<proteinExistence type="inferred from homology"/>
<evidence type="ECO:0000256" key="3">
    <source>
        <dbReference type="ARBA" id="ARBA00023082"/>
    </source>
</evidence>
<dbReference type="InterPro" id="IPR007627">
    <property type="entry name" value="RNA_pol_sigma70_r2"/>
</dbReference>
<gene>
    <name evidence="7" type="ORF">SAMN05660909_00274</name>
</gene>
<dbReference type="GO" id="GO:0003677">
    <property type="term" value="F:DNA binding"/>
    <property type="evidence" value="ECO:0007669"/>
    <property type="project" value="InterPro"/>
</dbReference>
<dbReference type="Proteomes" id="UP000199656">
    <property type="component" value="Unassembled WGS sequence"/>
</dbReference>
<keyword evidence="2" id="KW-0805">Transcription regulation</keyword>
<dbReference type="InterPro" id="IPR039425">
    <property type="entry name" value="RNA_pol_sigma-70-like"/>
</dbReference>
<dbReference type="SUPFAM" id="SSF88946">
    <property type="entry name" value="Sigma2 domain of RNA polymerase sigma factors"/>
    <property type="match status" value="1"/>
</dbReference>
<evidence type="ECO:0000259" key="5">
    <source>
        <dbReference type="Pfam" id="PF04542"/>
    </source>
</evidence>
<dbReference type="GO" id="GO:0006352">
    <property type="term" value="P:DNA-templated transcription initiation"/>
    <property type="evidence" value="ECO:0007669"/>
    <property type="project" value="InterPro"/>
</dbReference>
<dbReference type="Pfam" id="PF08281">
    <property type="entry name" value="Sigma70_r4_2"/>
    <property type="match status" value="1"/>
</dbReference>
<evidence type="ECO:0000256" key="4">
    <source>
        <dbReference type="ARBA" id="ARBA00023163"/>
    </source>
</evidence>
<dbReference type="InterPro" id="IPR014284">
    <property type="entry name" value="RNA_pol_sigma-70_dom"/>
</dbReference>
<sequence>MEEARFLELIQTFQPMLYKISRIYRKSREDQEDLLQEIIYQLWKSHRSFNGSAQVGTWIYRVALNTALADFRKKRPPVQYPDQLPDMGTSQEEEDNREARLINALQQLPDGDKTIIMLYMESLSYKEIAAITGISENNVGVKLNRIKSKLQNILSNGTE</sequence>
<dbReference type="PANTHER" id="PTHR43133">
    <property type="entry name" value="RNA POLYMERASE ECF-TYPE SIGMA FACTO"/>
    <property type="match status" value="1"/>
</dbReference>